<dbReference type="InterPro" id="IPR053154">
    <property type="entry name" value="c-di-AMP_regulator"/>
</dbReference>
<dbReference type="Pfam" id="PF07949">
    <property type="entry name" value="YbbR"/>
    <property type="match status" value="3"/>
</dbReference>
<accession>A0A0R2JLA4</accession>
<dbReference type="PANTHER" id="PTHR37804:SF1">
    <property type="entry name" value="CDAA REGULATORY PROTEIN CDAR"/>
    <property type="match status" value="1"/>
</dbReference>
<comment type="caution">
    <text evidence="2">The sequence shown here is derived from an EMBL/GenBank/DDBJ whole genome shotgun (WGS) entry which is preliminary data.</text>
</comment>
<sequence>MNRQKLFYLVFSLIMAILLAAYVDGTTPSKTTKVSDTKQNVAGIVGIGMQKTITTTVPVQLSGIDMNEYIVTGVPEMLDVKLTGSSALVTTAVNTKNFQVYANLKGLSEGPHKITLKVSGLNKDLAYKLSQETVDVNIYRRAVKNFDVQTTYNKTAIAAGYEVGDVTSSVTSAQVIGSPKAVASVAKVVANVQLDSNVKSTISKKVNLQALDINGNVVNVTISPAEAYVKIPVTAGKGAKQIPINLKPKNGDSSQFTVTADVNEAKISGDAEQISRIKSIDVPVDLSNINVETMQNLKLPVPDGVSIDPGSIVVTITPNAS</sequence>
<dbReference type="InterPro" id="IPR012505">
    <property type="entry name" value="YbbR"/>
</dbReference>
<reference evidence="2 3" key="1">
    <citation type="journal article" date="2015" name="Genome Announc.">
        <title>Expanding the biotechnology potential of lactobacilli through comparative genomics of 213 strains and associated genera.</title>
        <authorList>
            <person name="Sun Z."/>
            <person name="Harris H.M."/>
            <person name="McCann A."/>
            <person name="Guo C."/>
            <person name="Argimon S."/>
            <person name="Zhang W."/>
            <person name="Yang X."/>
            <person name="Jeffery I.B."/>
            <person name="Cooney J.C."/>
            <person name="Kagawa T.F."/>
            <person name="Liu W."/>
            <person name="Song Y."/>
            <person name="Salvetti E."/>
            <person name="Wrobel A."/>
            <person name="Rasinkangas P."/>
            <person name="Parkhill J."/>
            <person name="Rea M.C."/>
            <person name="O'Sullivan O."/>
            <person name="Ritari J."/>
            <person name="Douillard F.P."/>
            <person name="Paul Ross R."/>
            <person name="Yang R."/>
            <person name="Briner A.E."/>
            <person name="Felis G.E."/>
            <person name="de Vos W.M."/>
            <person name="Barrangou R."/>
            <person name="Klaenhammer T.R."/>
            <person name="Caufield P.W."/>
            <person name="Cui Y."/>
            <person name="Zhang H."/>
            <person name="O'Toole P.W."/>
        </authorList>
    </citation>
    <scope>NUCLEOTIDE SEQUENCE [LARGE SCALE GENOMIC DNA]</scope>
    <source>
        <strain evidence="2 3">DSM 20593</strain>
    </source>
</reference>
<dbReference type="PANTHER" id="PTHR37804">
    <property type="entry name" value="CDAA REGULATORY PROTEIN CDAR"/>
    <property type="match status" value="1"/>
</dbReference>
<keyword evidence="1" id="KW-0732">Signal</keyword>
<evidence type="ECO:0008006" key="4">
    <source>
        <dbReference type="Google" id="ProtNLM"/>
    </source>
</evidence>
<organism evidence="2 3">
    <name type="scientific">Weissella kandleri</name>
    <dbReference type="NCBI Taxonomy" id="1616"/>
    <lineage>
        <taxon>Bacteria</taxon>
        <taxon>Bacillati</taxon>
        <taxon>Bacillota</taxon>
        <taxon>Bacilli</taxon>
        <taxon>Lactobacillales</taxon>
        <taxon>Lactobacillaceae</taxon>
        <taxon>Weissella</taxon>
    </lineage>
</organism>
<dbReference type="Gene3D" id="2.170.120.30">
    <property type="match status" value="1"/>
</dbReference>
<dbReference type="PATRIC" id="fig|1616.3.peg.1143"/>
<gene>
    <name evidence="2" type="ORF">IV73_GL001113</name>
</gene>
<feature type="chain" id="PRO_5039560924" description="YbbR-like protein" evidence="1">
    <location>
        <begin position="21"/>
        <end position="321"/>
    </location>
</feature>
<dbReference type="AlphaFoldDB" id="A0A0R2JLA4"/>
<proteinExistence type="predicted"/>
<dbReference type="STRING" id="1616.IV73_GL001113"/>
<evidence type="ECO:0000313" key="3">
    <source>
        <dbReference type="Proteomes" id="UP000051655"/>
    </source>
</evidence>
<feature type="signal peptide" evidence="1">
    <location>
        <begin position="1"/>
        <end position="20"/>
    </location>
</feature>
<protein>
    <recommendedName>
        <fullName evidence="4">YbbR-like protein</fullName>
    </recommendedName>
</protein>
<dbReference type="EMBL" id="JQBP01000005">
    <property type="protein sequence ID" value="KRN74836.1"/>
    <property type="molecule type" value="Genomic_DNA"/>
</dbReference>
<dbReference type="Gene3D" id="2.170.120.40">
    <property type="entry name" value="YbbR-like domain"/>
    <property type="match status" value="2"/>
</dbReference>
<keyword evidence="3" id="KW-1185">Reference proteome</keyword>
<evidence type="ECO:0000313" key="2">
    <source>
        <dbReference type="EMBL" id="KRN74836.1"/>
    </source>
</evidence>
<dbReference type="Proteomes" id="UP000051655">
    <property type="component" value="Unassembled WGS sequence"/>
</dbReference>
<evidence type="ECO:0000256" key="1">
    <source>
        <dbReference type="SAM" id="SignalP"/>
    </source>
</evidence>
<name>A0A0R2JLA4_9LACO</name>